<dbReference type="OrthoDB" id="3032672at2759"/>
<evidence type="ECO:0000313" key="2">
    <source>
        <dbReference type="Proteomes" id="UP000772434"/>
    </source>
</evidence>
<organism evidence="1 2">
    <name type="scientific">Rhodocollybia butyracea</name>
    <dbReference type="NCBI Taxonomy" id="206335"/>
    <lineage>
        <taxon>Eukaryota</taxon>
        <taxon>Fungi</taxon>
        <taxon>Dikarya</taxon>
        <taxon>Basidiomycota</taxon>
        <taxon>Agaricomycotina</taxon>
        <taxon>Agaricomycetes</taxon>
        <taxon>Agaricomycetidae</taxon>
        <taxon>Agaricales</taxon>
        <taxon>Marasmiineae</taxon>
        <taxon>Omphalotaceae</taxon>
        <taxon>Rhodocollybia</taxon>
    </lineage>
</organism>
<protein>
    <recommendedName>
        <fullName evidence="3">F-box domain-containing protein</fullName>
    </recommendedName>
</protein>
<dbReference type="AlphaFoldDB" id="A0A9P5PAT4"/>
<accession>A0A9P5PAT4</accession>
<dbReference type="EMBL" id="JADNRY010000244">
    <property type="protein sequence ID" value="KAF9060443.1"/>
    <property type="molecule type" value="Genomic_DNA"/>
</dbReference>
<sequence length="592" mass="67134">MFSSSSDSDADCSFHKVQLPQISLALCTMCDHQLRLGSKTKIDPQSHLCHSTYSSNDDERQNALDCISQADDDISQLDSALGHISRIVESIKFHRDVRYRDRDTCSALLSPIRRVPNEIWLKILPLAIQGTDTDFLLLQVCRHWKELLGSVPHAFNRVQLDLTKPRNEYTQLIQKYSTRLHGGSNVSRLDLVFPEPWKYSVLLQESDASEEFIRSLTTELEHISLSSWWQSITHLKILNYSPNEWDRVFRAIPTFEPPPCLESLAIKMSLINHHLPPEVSLDWDCLFAVFDNRCNNLHQMIIPDQGFSGGRLSVIHLTDTDAERAKQIVRRYSETLTSVTVQSERIGMAWVDQEHTVLPRLQRLAIEATLYDIVDLLRILTCPSLVSLHLCGNMDWEIVDQFISRSGCSLEELTLGPVSTSRDRDNLDLGLVDILLASPRIQQLTYFEPSHAIQHDNYYSGYYMSDFLLRALESPHLLPQLEHLITHCPSGQLGAVLAMAESRKLKHLGVHLLESRSVGTQTMVEYYASDMTVDAFDTQVERSRQQKIGVYRILKSPGILGKSSNLLQASEVPAVYLCSDAKGQELWGGIVS</sequence>
<dbReference type="SUPFAM" id="SSF52047">
    <property type="entry name" value="RNI-like"/>
    <property type="match status" value="1"/>
</dbReference>
<evidence type="ECO:0008006" key="3">
    <source>
        <dbReference type="Google" id="ProtNLM"/>
    </source>
</evidence>
<name>A0A9P5PAT4_9AGAR</name>
<evidence type="ECO:0000313" key="1">
    <source>
        <dbReference type="EMBL" id="KAF9060443.1"/>
    </source>
</evidence>
<gene>
    <name evidence="1" type="ORF">BDP27DRAFT_1430106</name>
</gene>
<keyword evidence="2" id="KW-1185">Reference proteome</keyword>
<proteinExistence type="predicted"/>
<comment type="caution">
    <text evidence="1">The sequence shown here is derived from an EMBL/GenBank/DDBJ whole genome shotgun (WGS) entry which is preliminary data.</text>
</comment>
<reference evidence="1" key="1">
    <citation type="submission" date="2020-11" db="EMBL/GenBank/DDBJ databases">
        <authorList>
            <consortium name="DOE Joint Genome Institute"/>
            <person name="Ahrendt S."/>
            <person name="Riley R."/>
            <person name="Andreopoulos W."/>
            <person name="Labutti K."/>
            <person name="Pangilinan J."/>
            <person name="Ruiz-Duenas F.J."/>
            <person name="Barrasa J.M."/>
            <person name="Sanchez-Garcia M."/>
            <person name="Camarero S."/>
            <person name="Miyauchi S."/>
            <person name="Serrano A."/>
            <person name="Linde D."/>
            <person name="Babiker R."/>
            <person name="Drula E."/>
            <person name="Ayuso-Fernandez I."/>
            <person name="Pacheco R."/>
            <person name="Padilla G."/>
            <person name="Ferreira P."/>
            <person name="Barriuso J."/>
            <person name="Kellner H."/>
            <person name="Castanera R."/>
            <person name="Alfaro M."/>
            <person name="Ramirez L."/>
            <person name="Pisabarro A.G."/>
            <person name="Kuo A."/>
            <person name="Tritt A."/>
            <person name="Lipzen A."/>
            <person name="He G."/>
            <person name="Yan M."/>
            <person name="Ng V."/>
            <person name="Cullen D."/>
            <person name="Martin F."/>
            <person name="Rosso M.-N."/>
            <person name="Henrissat B."/>
            <person name="Hibbett D."/>
            <person name="Martinez A.T."/>
            <person name="Grigoriev I.V."/>
        </authorList>
    </citation>
    <scope>NUCLEOTIDE SEQUENCE</scope>
    <source>
        <strain evidence="1">AH 40177</strain>
    </source>
</reference>
<dbReference type="Proteomes" id="UP000772434">
    <property type="component" value="Unassembled WGS sequence"/>
</dbReference>